<keyword evidence="12" id="KW-0325">Glycoprotein</keyword>
<dbReference type="Proteomes" id="UP001642360">
    <property type="component" value="Unassembled WGS sequence"/>
</dbReference>
<evidence type="ECO:0000256" key="1">
    <source>
        <dbReference type="ARBA" id="ARBA00001936"/>
    </source>
</evidence>
<dbReference type="InterPro" id="IPR002659">
    <property type="entry name" value="Glyco_trans_31"/>
</dbReference>
<dbReference type="SUPFAM" id="SSF49899">
    <property type="entry name" value="Concanavalin A-like lectins/glucanases"/>
    <property type="match status" value="1"/>
</dbReference>
<organism evidence="17 18">
    <name type="scientific">Ilex paraguariensis</name>
    <name type="common">yerba mate</name>
    <dbReference type="NCBI Taxonomy" id="185542"/>
    <lineage>
        <taxon>Eukaryota</taxon>
        <taxon>Viridiplantae</taxon>
        <taxon>Streptophyta</taxon>
        <taxon>Embryophyta</taxon>
        <taxon>Tracheophyta</taxon>
        <taxon>Spermatophyta</taxon>
        <taxon>Magnoliopsida</taxon>
        <taxon>eudicotyledons</taxon>
        <taxon>Gunneridae</taxon>
        <taxon>Pentapetalae</taxon>
        <taxon>asterids</taxon>
        <taxon>campanulids</taxon>
        <taxon>Aquifoliales</taxon>
        <taxon>Aquifoliaceae</taxon>
        <taxon>Ilex</taxon>
    </lineage>
</organism>
<evidence type="ECO:0000313" key="17">
    <source>
        <dbReference type="EMBL" id="CAK9183406.1"/>
    </source>
</evidence>
<dbReference type="InterPro" id="IPR001079">
    <property type="entry name" value="Galectin_CRD"/>
</dbReference>
<evidence type="ECO:0000256" key="9">
    <source>
        <dbReference type="ARBA" id="ARBA00022989"/>
    </source>
</evidence>
<gene>
    <name evidence="17" type="ORF">ILEXP_LOCUS53670</name>
</gene>
<comment type="similarity">
    <text evidence="4">Belongs to the glycosyltransferase 31 family.</text>
</comment>
<evidence type="ECO:0000256" key="4">
    <source>
        <dbReference type="ARBA" id="ARBA00008661"/>
    </source>
</evidence>
<keyword evidence="11 15" id="KW-0472">Membrane</keyword>
<comment type="caution">
    <text evidence="17">The sequence shown here is derived from an EMBL/GenBank/DDBJ whole genome shotgun (WGS) entry which is preliminary data.</text>
</comment>
<evidence type="ECO:0000256" key="2">
    <source>
        <dbReference type="ARBA" id="ARBA00004323"/>
    </source>
</evidence>
<keyword evidence="13" id="KW-0464">Manganese</keyword>
<evidence type="ECO:0000259" key="16">
    <source>
        <dbReference type="PROSITE" id="PS51304"/>
    </source>
</evidence>
<dbReference type="Pfam" id="PF00337">
    <property type="entry name" value="Gal-bind_lectin"/>
    <property type="match status" value="1"/>
</dbReference>
<evidence type="ECO:0000256" key="15">
    <source>
        <dbReference type="SAM" id="Phobius"/>
    </source>
</evidence>
<dbReference type="FunFam" id="2.60.120.200:FF:000071">
    <property type="entry name" value="Hydroxyproline O-galactosyltransferase GALT2"/>
    <property type="match status" value="1"/>
</dbReference>
<evidence type="ECO:0000256" key="7">
    <source>
        <dbReference type="ARBA" id="ARBA00022692"/>
    </source>
</evidence>
<protein>
    <recommendedName>
        <fullName evidence="16">Galectin domain-containing protein</fullName>
    </recommendedName>
</protein>
<keyword evidence="5" id="KW-0328">Glycosyltransferase</keyword>
<dbReference type="CDD" id="cd00070">
    <property type="entry name" value="GLECT"/>
    <property type="match status" value="1"/>
</dbReference>
<keyword evidence="8" id="KW-0735">Signal-anchor</keyword>
<dbReference type="GO" id="GO:0000139">
    <property type="term" value="C:Golgi membrane"/>
    <property type="evidence" value="ECO:0007669"/>
    <property type="project" value="UniProtKB-SubCell"/>
</dbReference>
<comment type="function">
    <text evidence="14">Possesses hydroxyproline O-galactosyltransferase activity. Transfers galactose from UDP-galactose to hydroxyproline residues in the arabinogalactan proteins (AGPs). Is specific for AGPs containing non-contiguous peptidyl hydroxyproline residues. Utilizes UDP-galactose solely as sugar donor. The addition of galactose onto the peptidyl hydroxyproline residues in AGP core proteins represents the first committed step in arabinogalactan polysaccharide addition. AGP glycans play essential roles in both vegetative and reproductive plant growth.</text>
</comment>
<keyword evidence="18" id="KW-1185">Reference proteome</keyword>
<feature type="domain" description="Galectin" evidence="16">
    <location>
        <begin position="179"/>
        <end position="388"/>
    </location>
</feature>
<dbReference type="AlphaFoldDB" id="A0ABC8UQR5"/>
<evidence type="ECO:0000256" key="13">
    <source>
        <dbReference type="ARBA" id="ARBA00023211"/>
    </source>
</evidence>
<evidence type="ECO:0000256" key="10">
    <source>
        <dbReference type="ARBA" id="ARBA00023034"/>
    </source>
</evidence>
<evidence type="ECO:0000256" key="8">
    <source>
        <dbReference type="ARBA" id="ARBA00022968"/>
    </source>
</evidence>
<evidence type="ECO:0000256" key="6">
    <source>
        <dbReference type="ARBA" id="ARBA00022679"/>
    </source>
</evidence>
<comment type="pathway">
    <text evidence="3">Protein modification; protein glycosylation.</text>
</comment>
<dbReference type="FunFam" id="3.90.550.50:FF:000005">
    <property type="entry name" value="Hydroxyproline O-galactosyltransferase"/>
    <property type="match status" value="1"/>
</dbReference>
<comment type="subcellular location">
    <subcellularLocation>
        <location evidence="2">Golgi apparatus membrane</location>
        <topology evidence="2">Single-pass type II membrane protein</topology>
    </subcellularLocation>
</comment>
<evidence type="ECO:0000256" key="14">
    <source>
        <dbReference type="ARBA" id="ARBA00059439"/>
    </source>
</evidence>
<dbReference type="Pfam" id="PF01762">
    <property type="entry name" value="Galactosyl_T"/>
    <property type="match status" value="1"/>
</dbReference>
<reference evidence="17 18" key="1">
    <citation type="submission" date="2024-02" db="EMBL/GenBank/DDBJ databases">
        <authorList>
            <person name="Vignale AGUSTIN F."/>
            <person name="Sosa J E."/>
            <person name="Modenutti C."/>
        </authorList>
    </citation>
    <scope>NUCLEOTIDE SEQUENCE [LARGE SCALE GENOMIC DNA]</scope>
</reference>
<keyword evidence="6" id="KW-0808">Transferase</keyword>
<dbReference type="PANTHER" id="PTHR11214:SF286">
    <property type="entry name" value="HYDROXYPROLINE O-GALACTOSYLTRANSFERASE GALT4"/>
    <property type="match status" value="1"/>
</dbReference>
<name>A0ABC8UQR5_9AQUA</name>
<dbReference type="GO" id="GO:0010405">
    <property type="term" value="P:arabinogalactan protein metabolic process"/>
    <property type="evidence" value="ECO:0007669"/>
    <property type="project" value="UniProtKB-ARBA"/>
</dbReference>
<dbReference type="PROSITE" id="PS51304">
    <property type="entry name" value="GALECTIN"/>
    <property type="match status" value="1"/>
</dbReference>
<dbReference type="SMART" id="SM00908">
    <property type="entry name" value="Gal-bind_lectin"/>
    <property type="match status" value="1"/>
</dbReference>
<feature type="transmembrane region" description="Helical" evidence="15">
    <location>
        <begin position="20"/>
        <end position="40"/>
    </location>
</feature>
<evidence type="ECO:0000256" key="3">
    <source>
        <dbReference type="ARBA" id="ARBA00004922"/>
    </source>
</evidence>
<evidence type="ECO:0000256" key="12">
    <source>
        <dbReference type="ARBA" id="ARBA00023180"/>
    </source>
</evidence>
<dbReference type="InterPro" id="IPR013320">
    <property type="entry name" value="ConA-like_dom_sf"/>
</dbReference>
<dbReference type="EMBL" id="CAUOFW020008625">
    <property type="protein sequence ID" value="CAK9183406.1"/>
    <property type="molecule type" value="Genomic_DNA"/>
</dbReference>
<keyword evidence="7 15" id="KW-0812">Transmembrane</keyword>
<evidence type="ECO:0000256" key="5">
    <source>
        <dbReference type="ARBA" id="ARBA00022676"/>
    </source>
</evidence>
<dbReference type="Gene3D" id="3.90.550.50">
    <property type="match status" value="1"/>
</dbReference>
<dbReference type="GO" id="GO:1990714">
    <property type="term" value="F:hydroxyproline O-galactosyltransferase activity"/>
    <property type="evidence" value="ECO:0007669"/>
    <property type="project" value="UniProtKB-ARBA"/>
</dbReference>
<keyword evidence="10" id="KW-0333">Golgi apparatus</keyword>
<evidence type="ECO:0000256" key="11">
    <source>
        <dbReference type="ARBA" id="ARBA00023136"/>
    </source>
</evidence>
<proteinExistence type="inferred from homology"/>
<accession>A0ABC8UQR5</accession>
<comment type="cofactor">
    <cofactor evidence="1">
        <name>Mn(2+)</name>
        <dbReference type="ChEBI" id="CHEBI:29035"/>
    </cofactor>
</comment>
<dbReference type="PANTHER" id="PTHR11214">
    <property type="entry name" value="BETA-1,3-N-ACETYLGLUCOSAMINYLTRANSFERASE"/>
    <property type="match status" value="1"/>
</dbReference>
<keyword evidence="9 15" id="KW-1133">Transmembrane helix</keyword>
<dbReference type="FunFam" id="2.60.120.200:FF:000199">
    <property type="entry name" value="Hydroxyproline O-galactosyltransferase GALT4"/>
    <property type="match status" value="1"/>
</dbReference>
<evidence type="ECO:0000313" key="18">
    <source>
        <dbReference type="Proteomes" id="UP001642360"/>
    </source>
</evidence>
<dbReference type="Gene3D" id="2.60.120.200">
    <property type="match status" value="1"/>
</dbReference>
<sequence>MKRAKLDLFMSLSRQRSIQILIFVGVLYVFMVSLEVPFVFKTGLSSVTQEGFSDPSSMSFVLDSEEELEEKDAPTRPMKVPLRVPSQSQKFRPGRRIRENKIVSSLNFDGSLVNVNRKDGFSGILNNAKEAFEVGKRLWEELELGSKGQNSYNKKVENRTESCPHSISMSGTEFWEKGRMMVLPCGLTLGSHITVVGKPKQAHPENDQKISLLKEGQYVMVSQFMMELQGLKTVDGEDPPRILHFNPRLKGDWSGKPVIEQNTCYRMQWGTALRCDGWKSKADDETVDGQTKCEKWIRDDGDHYESSKATWWLNRIIGRTKKVNFDWPYPFEEDKLFVLTLSAGLEGYHVNVDGRHVTSFPYRIGFALEDATGLYLNGDLNVNSIFAASLPTSHPSFAPQKLLDMSTRWKAPPLPDGPVELFIGILSAGNHFAERMAVRKSWMQHKLVKSSNVVARFFVALHPRKEVNVELKKEAEFFGDIVIVPYMDTYDLVVLKTVAICDYGVCTVSAKYIMKCDDDTFVRVDAIIKEAKKVPESRSLYVGNINYYHKPLRNGKWAVTYEEWPEEDYPPYANGPGYIVSSDIAHFLVQEFEKHKLRLFKMEDVSMGMWVEQFNRSTPVEYVHSLKFCQFGCIDDYYTAHYQSPKQMICMWDKLQQLGRPQCCNMR</sequence>